<dbReference type="OrthoDB" id="3018431at2759"/>
<gene>
    <name evidence="2" type="ORF">SISSUDRAFT_1055096</name>
</gene>
<dbReference type="AlphaFoldDB" id="A0A165Y1R4"/>
<evidence type="ECO:0000313" key="3">
    <source>
        <dbReference type="Proteomes" id="UP000076798"/>
    </source>
</evidence>
<dbReference type="InterPro" id="IPR036047">
    <property type="entry name" value="F-box-like_dom_sf"/>
</dbReference>
<evidence type="ECO:0000259" key="1">
    <source>
        <dbReference type="PROSITE" id="PS50181"/>
    </source>
</evidence>
<sequence>MNGDTIPHSTQHPNMEPKATLLTLPPEVTSIILQDAKLSDLVNVAQTCYRFYHEGKTSREFWMQAIDIDAMALPTGHTLKTVPVDRLYSFAARFVSVSIALNVEGAKPQSALHYAHGVGMTNVENVDIHTLPGDSWYIERETNRATIKRAWPGWTHISCDLGAGIIAPKIDTEVIGGGDVMLHMASKDYKDPLNWMFRALTIGFPDEREDAAAPVIKREQRVVLSQPIHQVSFRNPFLLVCAIRTFGNREEFLRVLNVTTKCGIILHFPKPDFGPPLRTMLEASLSKKGRKIVILTQDIDPETYNMKQTLHLAEFPLEPSESDVVESQDFHIESSDIEWSERDLKITHSYTIPEWSQDTVPTLPAGLPDAAVKFHSFRFPQKFSRHPVHFGSVYLCDDKLLAFETHESRRETHILDVTESQVSRCMPIRWRKPGDRLAISVLDTQTKKLVDYHLELPVTIPDINEYEVSGLDPSRGRLWISLKWDGSERKYFALQY</sequence>
<dbReference type="EMBL" id="KV428295">
    <property type="protein sequence ID" value="KZT32784.1"/>
    <property type="molecule type" value="Genomic_DNA"/>
</dbReference>
<evidence type="ECO:0000313" key="2">
    <source>
        <dbReference type="EMBL" id="KZT32784.1"/>
    </source>
</evidence>
<organism evidence="2 3">
    <name type="scientific">Sistotremastrum suecicum HHB10207 ss-3</name>
    <dbReference type="NCBI Taxonomy" id="1314776"/>
    <lineage>
        <taxon>Eukaryota</taxon>
        <taxon>Fungi</taxon>
        <taxon>Dikarya</taxon>
        <taxon>Basidiomycota</taxon>
        <taxon>Agaricomycotina</taxon>
        <taxon>Agaricomycetes</taxon>
        <taxon>Sistotremastrales</taxon>
        <taxon>Sistotremastraceae</taxon>
        <taxon>Sistotremastrum</taxon>
    </lineage>
</organism>
<dbReference type="PROSITE" id="PS50181">
    <property type="entry name" value="FBOX"/>
    <property type="match status" value="1"/>
</dbReference>
<proteinExistence type="predicted"/>
<dbReference type="Proteomes" id="UP000076798">
    <property type="component" value="Unassembled WGS sequence"/>
</dbReference>
<name>A0A165Y1R4_9AGAM</name>
<reference evidence="2 3" key="1">
    <citation type="journal article" date="2016" name="Mol. Biol. Evol.">
        <title>Comparative Genomics of Early-Diverging Mushroom-Forming Fungi Provides Insights into the Origins of Lignocellulose Decay Capabilities.</title>
        <authorList>
            <person name="Nagy L.G."/>
            <person name="Riley R."/>
            <person name="Tritt A."/>
            <person name="Adam C."/>
            <person name="Daum C."/>
            <person name="Floudas D."/>
            <person name="Sun H."/>
            <person name="Yadav J.S."/>
            <person name="Pangilinan J."/>
            <person name="Larsson K.H."/>
            <person name="Matsuura K."/>
            <person name="Barry K."/>
            <person name="Labutti K."/>
            <person name="Kuo R."/>
            <person name="Ohm R.A."/>
            <person name="Bhattacharya S.S."/>
            <person name="Shirouzu T."/>
            <person name="Yoshinaga Y."/>
            <person name="Martin F.M."/>
            <person name="Grigoriev I.V."/>
            <person name="Hibbett D.S."/>
        </authorList>
    </citation>
    <scope>NUCLEOTIDE SEQUENCE [LARGE SCALE GENOMIC DNA]</scope>
    <source>
        <strain evidence="2 3">HHB10207 ss-3</strain>
    </source>
</reference>
<keyword evidence="3" id="KW-1185">Reference proteome</keyword>
<dbReference type="InterPro" id="IPR001810">
    <property type="entry name" value="F-box_dom"/>
</dbReference>
<dbReference type="SUPFAM" id="SSF81383">
    <property type="entry name" value="F-box domain"/>
    <property type="match status" value="1"/>
</dbReference>
<accession>A0A165Y1R4</accession>
<dbReference type="CDD" id="cd09917">
    <property type="entry name" value="F-box_SF"/>
    <property type="match status" value="1"/>
</dbReference>
<feature type="domain" description="F-box" evidence="1">
    <location>
        <begin position="18"/>
        <end position="65"/>
    </location>
</feature>
<protein>
    <recommendedName>
        <fullName evidence="1">F-box domain-containing protein</fullName>
    </recommendedName>
</protein>